<evidence type="ECO:0000313" key="1">
    <source>
        <dbReference type="EMBL" id="CAD9274428.1"/>
    </source>
</evidence>
<sequence length="116" mass="13089">MTITFVTDTFFCIENGTENSNDDDDDENTLFYVSRTSSFSCWLMASSASDSFIHSFIRCVFATAFAKYGGDDEIWRPARWHGILLLTANTSILTGAKRLQTTQPRRRKGPCIINTT</sequence>
<dbReference type="EMBL" id="HBGK01006351">
    <property type="protein sequence ID" value="CAD9274428.1"/>
    <property type="molecule type" value="Transcribed_RNA"/>
</dbReference>
<reference evidence="1" key="1">
    <citation type="submission" date="2021-01" db="EMBL/GenBank/DDBJ databases">
        <authorList>
            <person name="Corre E."/>
            <person name="Pelletier E."/>
            <person name="Niang G."/>
            <person name="Scheremetjew M."/>
            <person name="Finn R."/>
            <person name="Kale V."/>
            <person name="Holt S."/>
            <person name="Cochrane G."/>
            <person name="Meng A."/>
            <person name="Brown T."/>
            <person name="Cohen L."/>
        </authorList>
    </citation>
    <scope>NUCLEOTIDE SEQUENCE</scope>
    <source>
        <strain evidence="1">CCMP 410</strain>
    </source>
</reference>
<gene>
    <name evidence="1" type="ORF">GOCE00092_LOCUS3336</name>
</gene>
<organism evidence="1">
    <name type="scientific">Grammatophora oceanica</name>
    <dbReference type="NCBI Taxonomy" id="210454"/>
    <lineage>
        <taxon>Eukaryota</taxon>
        <taxon>Sar</taxon>
        <taxon>Stramenopiles</taxon>
        <taxon>Ochrophyta</taxon>
        <taxon>Bacillariophyta</taxon>
        <taxon>Fragilariophyceae</taxon>
        <taxon>Fragilariophycidae</taxon>
        <taxon>Rhabdonematales</taxon>
        <taxon>Grammatophoraceae</taxon>
        <taxon>Grammatophora</taxon>
    </lineage>
</organism>
<dbReference type="AlphaFoldDB" id="A0A7S1URT4"/>
<proteinExistence type="predicted"/>
<name>A0A7S1URT4_9STRA</name>
<protein>
    <submittedName>
        <fullName evidence="1">Uncharacterized protein</fullName>
    </submittedName>
</protein>
<accession>A0A7S1URT4</accession>